<protein>
    <submittedName>
        <fullName evidence="1">Uncharacterized protein</fullName>
    </submittedName>
</protein>
<name>A0ACD5W7J7_AVESA</name>
<reference evidence="1" key="2">
    <citation type="submission" date="2025-09" db="UniProtKB">
        <authorList>
            <consortium name="EnsemblPlants"/>
        </authorList>
    </citation>
    <scope>IDENTIFICATION</scope>
</reference>
<evidence type="ECO:0000313" key="2">
    <source>
        <dbReference type="Proteomes" id="UP001732700"/>
    </source>
</evidence>
<evidence type="ECO:0000313" key="1">
    <source>
        <dbReference type="EnsemblPlants" id="AVESA.00010b.r2.4AG0589810.1.CDS"/>
    </source>
</evidence>
<organism evidence="1 2">
    <name type="scientific">Avena sativa</name>
    <name type="common">Oat</name>
    <dbReference type="NCBI Taxonomy" id="4498"/>
    <lineage>
        <taxon>Eukaryota</taxon>
        <taxon>Viridiplantae</taxon>
        <taxon>Streptophyta</taxon>
        <taxon>Embryophyta</taxon>
        <taxon>Tracheophyta</taxon>
        <taxon>Spermatophyta</taxon>
        <taxon>Magnoliopsida</taxon>
        <taxon>Liliopsida</taxon>
        <taxon>Poales</taxon>
        <taxon>Poaceae</taxon>
        <taxon>BOP clade</taxon>
        <taxon>Pooideae</taxon>
        <taxon>Poodae</taxon>
        <taxon>Poeae</taxon>
        <taxon>Poeae Chloroplast Group 1 (Aveneae type)</taxon>
        <taxon>Aveninae</taxon>
        <taxon>Avena</taxon>
    </lineage>
</organism>
<dbReference type="EnsemblPlants" id="AVESA.00010b.r2.4AG0589810.1">
    <property type="protein sequence ID" value="AVESA.00010b.r2.4AG0589810.1.CDS"/>
    <property type="gene ID" value="AVESA.00010b.r2.4AG0589810"/>
</dbReference>
<keyword evidence="2" id="KW-1185">Reference proteome</keyword>
<proteinExistence type="predicted"/>
<reference evidence="1" key="1">
    <citation type="submission" date="2021-05" db="EMBL/GenBank/DDBJ databases">
        <authorList>
            <person name="Scholz U."/>
            <person name="Mascher M."/>
            <person name="Fiebig A."/>
        </authorList>
    </citation>
    <scope>NUCLEOTIDE SEQUENCE [LARGE SCALE GENOMIC DNA]</scope>
</reference>
<accession>A0ACD5W7J7</accession>
<sequence length="1077" mass="119000">MGPFSHEAAATDQRGHTSLALLENLRALSSLATAASLHGGEEAPDFDAPVREAVDLRAPCRRREMDAVCEECGDVGVQDLLLRCSKCKNAARHRYCLDVIIFDSIVEWLCSDCIPKHNEAIKSLEGATNQRQLRNIQFGSSIIMEPNAEKEKVTTARGLHRNRAHRKRKNHVNESTKHSPSGDASNRGRNRPHKERGDAITSQSCSGDALYSSAIFGRNIPNHSDCEKDGEDRNGHLICTMESFDGSSNLALDHVLEVEPNNLQEALCGFKLSSNSAECPDLPDVRSGCFVSSDYVEGSVLQGRKGDIVYPINGVKGSHPMIEDKSHPTAASMEQVDISSVNREKSEPSKAVKGLEKSVVASMFAPDRSKLMQGSLLKTGNADVLKPLKQRLDSWSRVPMQSSPSNELKDITVLENDAEGTMRLADEETVTPILKNRTSNPSMANERLVSNEGNSAEANRISDEVLLSAIDNKTQRRKSVDREIVNSCKVNGISDPDSAQGDPDASIAGMTSYLGPKKRILKGVLQDEGINNKLLPLSTSPCESTKTNPRKREQSESYTPDGIKYRKASIINENKNVNAARSKSRIPAPVASLRGYQNMPKKDNGSSDKVIGHSKKEKDKRVDKSWLTRKASKGSWKTASDLHPSSLQRSSVDKSISCSENMDRALKEGSCPVNNPRRSCAARVAEISLTTKERRDGSLRMKRRRPILPSCDNGHVRRQQRKCVEKAAKNPRRYVEEDEEGLRSGNLNQQRSNYYKKVKKQRNLSAGCAENDVSQLALQTGATGDRSDILRMPLIPESTGLQPLDKAYWTGIMEIDGNYIPLCAHLSIKAGKKVQELSRSLPPKMKVTKLSTLKSCPKHWEAPVHSADSIDLYFFCGDTRPNKELDQLVKHVTDSGIILEAIVGLAKLCLFPSFALPEEYQTFQGKPYLWGLFNPRKDLIKRFAPVEQDCTTQVTEEEHVQEQHVFDQQDKAHADTQDQVVHSEKQPLVGASREVRNEALSDNVLPVIDMKAVVSANTSPADHGYQPYSNPEARPLKLCGFVVSQTPRSTQLIQEMQKEGAILFAVKQVATEPGSVV</sequence>
<dbReference type="Proteomes" id="UP001732700">
    <property type="component" value="Chromosome 4A"/>
</dbReference>